<feature type="compositionally biased region" description="Polar residues" evidence="1">
    <location>
        <begin position="24"/>
        <end position="38"/>
    </location>
</feature>
<feature type="compositionally biased region" description="Basic and acidic residues" evidence="1">
    <location>
        <begin position="43"/>
        <end position="53"/>
    </location>
</feature>
<feature type="compositionally biased region" description="Polar residues" evidence="1">
    <location>
        <begin position="1390"/>
        <end position="1410"/>
    </location>
</feature>
<feature type="compositionally biased region" description="Basic and acidic residues" evidence="1">
    <location>
        <begin position="104"/>
        <end position="123"/>
    </location>
</feature>
<feature type="compositionally biased region" description="Basic and acidic residues" evidence="1">
    <location>
        <begin position="1352"/>
        <end position="1387"/>
    </location>
</feature>
<feature type="region of interest" description="Disordered" evidence="1">
    <location>
        <begin position="619"/>
        <end position="640"/>
    </location>
</feature>
<keyword evidence="2" id="KW-0812">Transmembrane</keyword>
<protein>
    <submittedName>
        <fullName evidence="3">Uncharacterized protein</fullName>
    </submittedName>
</protein>
<dbReference type="Proteomes" id="UP000886998">
    <property type="component" value="Unassembled WGS sequence"/>
</dbReference>
<evidence type="ECO:0000256" key="1">
    <source>
        <dbReference type="SAM" id="MobiDB-lite"/>
    </source>
</evidence>
<name>A0A8X7BMY0_9ARAC</name>
<comment type="caution">
    <text evidence="3">The sequence shown here is derived from an EMBL/GenBank/DDBJ whole genome shotgun (WGS) entry which is preliminary data.</text>
</comment>
<feature type="compositionally biased region" description="Basic and acidic residues" evidence="1">
    <location>
        <begin position="186"/>
        <end position="210"/>
    </location>
</feature>
<dbReference type="EMBL" id="BMAV01000037">
    <property type="protein sequence ID" value="GFY37008.1"/>
    <property type="molecule type" value="Genomic_DNA"/>
</dbReference>
<feature type="region of interest" description="Disordered" evidence="1">
    <location>
        <begin position="535"/>
        <end position="585"/>
    </location>
</feature>
<feature type="compositionally biased region" description="Polar residues" evidence="1">
    <location>
        <begin position="156"/>
        <end position="168"/>
    </location>
</feature>
<feature type="compositionally biased region" description="Basic and acidic residues" evidence="1">
    <location>
        <begin position="554"/>
        <end position="572"/>
    </location>
</feature>
<organism evidence="3 4">
    <name type="scientific">Trichonephila inaurata madagascariensis</name>
    <dbReference type="NCBI Taxonomy" id="2747483"/>
    <lineage>
        <taxon>Eukaryota</taxon>
        <taxon>Metazoa</taxon>
        <taxon>Ecdysozoa</taxon>
        <taxon>Arthropoda</taxon>
        <taxon>Chelicerata</taxon>
        <taxon>Arachnida</taxon>
        <taxon>Araneae</taxon>
        <taxon>Araneomorphae</taxon>
        <taxon>Entelegynae</taxon>
        <taxon>Araneoidea</taxon>
        <taxon>Nephilidae</taxon>
        <taxon>Trichonephila</taxon>
        <taxon>Trichonephila inaurata</taxon>
    </lineage>
</organism>
<keyword evidence="2" id="KW-1133">Transmembrane helix</keyword>
<gene>
    <name evidence="3" type="ORF">TNIN_149811</name>
</gene>
<feature type="region of interest" description="Disordered" evidence="1">
    <location>
        <begin position="1"/>
        <end position="210"/>
    </location>
</feature>
<dbReference type="OrthoDB" id="6436175at2759"/>
<feature type="compositionally biased region" description="Basic and acidic residues" evidence="1">
    <location>
        <begin position="621"/>
        <end position="631"/>
    </location>
</feature>
<accession>A0A8X7BMY0</accession>
<proteinExistence type="predicted"/>
<sequence>MDSDEDNKHITQEQENVDKHIENIANNNEGTTILNNTEGIPAVDKELGIEKTSDGTSKTVENTTEENRRAEILKQNAEANAKEATKDTDAKKDEENKAGNSVNGDKEANKKEDPKDTDAKKDEENEAGNSVIGDQGAINTNNTESIPVVKEDIGIENTSDGTSESVENATEEDKRAETLKQQTEAKATEEPKDTDGKNKQDAESKLRKLPDQKDSMKSMCFSSKFYFSYVYSKFDSGFKKYPEIGESIGRLKTKSESSYKFLNSENELNIYIRMGLKNHCVRGILHNFFTDKSSRMCKTKTTVGHGTKQGIVGNRENVQDFISTIRTNNYERIELDYCKNDEKIVHKNSIFLNPQCLPEMDPNATGLTGNFFFENGDITGNFDEKGEMKSKNENNIKSTLLGHQHTFDSLFDAEDITNESLLDAKNFESCMKHHDRMLPANSETKLEKLHILKQIIERETGYHNFYHFPILLCVLTILTSASSLLLILFVFFRRKTQCKPGYNLEEREGLKRCISKSNSEESAIEPEYTEKKVKMSKNNEKFLGNTSSELNNGDDEHTKQDEESVFEKRNDANSEQGSHPNVDNVLAVDIVIENTSEGTSESVENTKQDAEILMQQADANATEKPKDKESEAENSVNADQGTIKRTNKNEVLSTDAKTKFLEDNINDEMKHLSNEYDKRKILEENNVERMESNEFENNNGNKSSLNNYLMQMKTILFYTSLLFLSFTSIILLSFLCTRSDSHQEIRGKGGSVVNKIFSDKFLSWKDLGYFYTDVNPVNLEDNVFDDFDLKEQENSQWHEETGQSKTYSYESVLDVNDDTIASFDNKNIALVKMEIDKCSYGMVCDYKRLLKEEDISNIVITSEIDSVYSDFLLFSILMFVFMNYVYSIVIVVKQIHNTFVPENINNLSTISDSISKDNTQFIQITMEPMSIIMQNTQIDENYEKKEIFIEKNVDVDTFSASNTLRNETIDEEIPLSHSSTTNLNDFNLKRKEKSYTSCKNELPDGETGGKFVRDQSFSLEKEKSNSTLLSFQLGSENNDFEKKLPSSDAIENEITKEAYDKAFSTFGIDREFNGKEDERSADLGSFRALGAEDLRAPFALADRNLLPENLVKSRLSEPFRTLPGLGSLGARAKRPMDKPALDESQCEFNERIEKEKDTLEGGIVFDREHFDRHKRFSDSSRYFIQSSQDTEDNENNQYTDEFKTDLEELDKEVEMQDEIPISDSTPLDIAENTFQKKAESIKCMSYEDRRELEIDPGKESKFEKKEKVETRRKKLDFASIASQKKGQSYSRLRNIAKTSEKGSPNLLPNDSIDEISINDAPNIHGISELQGVSTCTNMALPGHTSKTKGKNKNKEENTKSRLRGNVESDISGKKLKSKERTKQEDIIPKTSETTRQPTASEIGDISTSGLQKRKKRVKRSQEMPLVCSSEDSIIEKSFTHRQETTATATRKHRGRDLNQAVDVILLQQGDMRFQFAMKEDMDYKFSFNTKPKLDSFGKVKSVVYNLNLEKKTH</sequence>
<reference evidence="3" key="1">
    <citation type="submission" date="2020-08" db="EMBL/GenBank/DDBJ databases">
        <title>Multicomponent nature underlies the extraordinary mechanical properties of spider dragline silk.</title>
        <authorList>
            <person name="Kono N."/>
            <person name="Nakamura H."/>
            <person name="Mori M."/>
            <person name="Yoshida Y."/>
            <person name="Ohtoshi R."/>
            <person name="Malay A.D."/>
            <person name="Moran D.A.P."/>
            <person name="Tomita M."/>
            <person name="Numata K."/>
            <person name="Arakawa K."/>
        </authorList>
    </citation>
    <scope>NUCLEOTIDE SEQUENCE</scope>
</reference>
<feature type="compositionally biased region" description="Basic and acidic residues" evidence="1">
    <location>
        <begin position="80"/>
        <end position="97"/>
    </location>
</feature>
<evidence type="ECO:0000313" key="4">
    <source>
        <dbReference type="Proteomes" id="UP000886998"/>
    </source>
</evidence>
<feature type="transmembrane region" description="Helical" evidence="2">
    <location>
        <begin position="715"/>
        <end position="735"/>
    </location>
</feature>
<evidence type="ECO:0000256" key="2">
    <source>
        <dbReference type="SAM" id="Phobius"/>
    </source>
</evidence>
<keyword evidence="2" id="KW-0472">Membrane</keyword>
<feature type="region of interest" description="Disordered" evidence="1">
    <location>
        <begin position="1339"/>
        <end position="1423"/>
    </location>
</feature>
<feature type="compositionally biased region" description="Basic and acidic residues" evidence="1">
    <location>
        <begin position="1"/>
        <end position="22"/>
    </location>
</feature>
<feature type="transmembrane region" description="Helical" evidence="2">
    <location>
        <begin position="465"/>
        <end position="492"/>
    </location>
</feature>
<evidence type="ECO:0000313" key="3">
    <source>
        <dbReference type="EMBL" id="GFY37008.1"/>
    </source>
</evidence>
<keyword evidence="4" id="KW-1185">Reference proteome</keyword>